<reference evidence="7 8" key="1">
    <citation type="submission" date="2017-10" db="EMBL/GenBank/DDBJ databases">
        <title>Comparative genomics in systemic dimorphic fungi from Ajellomycetaceae.</title>
        <authorList>
            <person name="Munoz J.F."/>
            <person name="Mcewen J.G."/>
            <person name="Clay O.K."/>
            <person name="Cuomo C.A."/>
        </authorList>
    </citation>
    <scope>NUCLEOTIDE SEQUENCE [LARGE SCALE GENOMIC DNA]</scope>
    <source>
        <strain evidence="7 8">UAMH5409</strain>
    </source>
</reference>
<keyword evidence="3" id="KW-0442">Lipid degradation</keyword>
<evidence type="ECO:0000313" key="8">
    <source>
        <dbReference type="Proteomes" id="UP000223968"/>
    </source>
</evidence>
<dbReference type="EMBL" id="PDNB01000357">
    <property type="protein sequence ID" value="PGG95338.1"/>
    <property type="molecule type" value="Genomic_DNA"/>
</dbReference>
<dbReference type="Gene3D" id="3.40.1090.10">
    <property type="entry name" value="Cytosolic phospholipase A2 catalytic domain"/>
    <property type="match status" value="1"/>
</dbReference>
<dbReference type="CDD" id="cd07229">
    <property type="entry name" value="Pat_TGL3_like"/>
    <property type="match status" value="1"/>
</dbReference>
<comment type="caution">
    <text evidence="5">Lacks conserved residue(s) required for the propagation of feature annotation.</text>
</comment>
<evidence type="ECO:0000256" key="3">
    <source>
        <dbReference type="ARBA" id="ARBA00022963"/>
    </source>
</evidence>
<name>A0A2B7WFI8_9EURO</name>
<gene>
    <name evidence="7" type="ORF">AJ79_10109</name>
</gene>
<proteinExistence type="predicted"/>
<dbReference type="GO" id="GO:0016042">
    <property type="term" value="P:lipid catabolic process"/>
    <property type="evidence" value="ECO:0007669"/>
    <property type="project" value="UniProtKB-KW"/>
</dbReference>
<comment type="function">
    <text evidence="1">Probable lipid hydrolase.</text>
</comment>
<evidence type="ECO:0000259" key="6">
    <source>
        <dbReference type="PROSITE" id="PS51635"/>
    </source>
</evidence>
<evidence type="ECO:0000256" key="4">
    <source>
        <dbReference type="ARBA" id="ARBA00023098"/>
    </source>
</evidence>
<accession>A0A2B7WFI8</accession>
<dbReference type="PANTHER" id="PTHR14226:SF44">
    <property type="entry name" value="TRIACYLGLYCEROL LIPASE 3"/>
    <property type="match status" value="1"/>
</dbReference>
<dbReference type="SUPFAM" id="SSF52151">
    <property type="entry name" value="FabD/lysophospholipase-like"/>
    <property type="match status" value="1"/>
</dbReference>
<evidence type="ECO:0000256" key="2">
    <source>
        <dbReference type="ARBA" id="ARBA00022801"/>
    </source>
</evidence>
<evidence type="ECO:0000256" key="5">
    <source>
        <dbReference type="PROSITE-ProRule" id="PRU01161"/>
    </source>
</evidence>
<keyword evidence="4" id="KW-0443">Lipid metabolism</keyword>
<dbReference type="PANTHER" id="PTHR14226">
    <property type="entry name" value="NEUROPATHY TARGET ESTERASE/SWISS CHEESE D.MELANOGASTER"/>
    <property type="match status" value="1"/>
</dbReference>
<evidence type="ECO:0000313" key="7">
    <source>
        <dbReference type="EMBL" id="PGG95338.1"/>
    </source>
</evidence>
<dbReference type="InterPro" id="IPR050301">
    <property type="entry name" value="NTE"/>
</dbReference>
<dbReference type="Pfam" id="PF11815">
    <property type="entry name" value="DUF3336"/>
    <property type="match status" value="1"/>
</dbReference>
<dbReference type="InterPro" id="IPR016035">
    <property type="entry name" value="Acyl_Trfase/lysoPLipase"/>
</dbReference>
<dbReference type="OrthoDB" id="10049244at2759"/>
<dbReference type="PROSITE" id="PS51635">
    <property type="entry name" value="PNPLA"/>
    <property type="match status" value="1"/>
</dbReference>
<keyword evidence="8" id="KW-1185">Reference proteome</keyword>
<comment type="caution">
    <text evidence="7">The sequence shown here is derived from an EMBL/GenBank/DDBJ whole genome shotgun (WGS) entry which is preliminary data.</text>
</comment>
<dbReference type="AlphaFoldDB" id="A0A2B7WFI8"/>
<sequence length="577" mass="65870">MYAPVTRKLTNFVLDILHAIFYELPLLFTEFLSAMIDIIFVGWNLADKLHEWWFKAPTKTVAQRRIAAAESFEEWEAAAVLLDKALEKDVWRGVHSSSYYDYRLIRLRIDRLVQAKRDGDVQTIVQVIRSGLLRNLVNILSPQLYEQAHAGTKRLIEDYISEIEDAIEYVATLETVPLDPKAFDSEDKLRLLHDTRQAYGRSTLVLQGGAIFGTCHLGIVKALFLRGLLPRIITGTATGALVAVLVGIHTDDELLPVLDGEGIDQAVFHRLSRQRRVTKYSTFRFFTRDDGYGWLATWIRRLEACIRDSYFPDLRLLEEYVKITVGHMTFEEAYAKTKRTLNITIPTPGRRGVPNLLNYITAPNVLIWSAAVASNVSSATSSRVTLYCKDETGAIAPWPDADGLIFKSWRQLGYNERERPLSRLSELFNVNHFIVAQARPCGIPIFSSEVHCPGKVHSSRRIIGDRIRRVIRLEFRHWLRQLDRLGLLPTPLRRLFIYEDIPGSYMTILPEVRFMDMVKMFHPPTVDNVKKWILRGERGTWPAIAAVRVRCAVELALERGYQVVIPPSKPGFGVGDE</sequence>
<dbReference type="Pfam" id="PF01734">
    <property type="entry name" value="Patatin"/>
    <property type="match status" value="1"/>
</dbReference>
<organism evidence="7 8">
    <name type="scientific">Helicocarpus griseus UAMH5409</name>
    <dbReference type="NCBI Taxonomy" id="1447875"/>
    <lineage>
        <taxon>Eukaryota</taxon>
        <taxon>Fungi</taxon>
        <taxon>Dikarya</taxon>
        <taxon>Ascomycota</taxon>
        <taxon>Pezizomycotina</taxon>
        <taxon>Eurotiomycetes</taxon>
        <taxon>Eurotiomycetidae</taxon>
        <taxon>Onygenales</taxon>
        <taxon>Ajellomycetaceae</taxon>
        <taxon>Helicocarpus</taxon>
    </lineage>
</organism>
<evidence type="ECO:0000256" key="1">
    <source>
        <dbReference type="ARBA" id="ARBA00002682"/>
    </source>
</evidence>
<protein>
    <recommendedName>
        <fullName evidence="6">PNPLA domain-containing protein</fullName>
    </recommendedName>
</protein>
<dbReference type="Proteomes" id="UP000223968">
    <property type="component" value="Unassembled WGS sequence"/>
</dbReference>
<dbReference type="InterPro" id="IPR002641">
    <property type="entry name" value="PNPLA_dom"/>
</dbReference>
<dbReference type="GO" id="GO:0004806">
    <property type="term" value="F:triacylglycerol lipase activity"/>
    <property type="evidence" value="ECO:0007669"/>
    <property type="project" value="InterPro"/>
</dbReference>
<keyword evidence="2" id="KW-0378">Hydrolase</keyword>
<feature type="domain" description="PNPLA" evidence="6">
    <location>
        <begin position="204"/>
        <end position="402"/>
    </location>
</feature>
<dbReference type="InterPro" id="IPR021771">
    <property type="entry name" value="Triacylglycerol_lipase_N"/>
</dbReference>
<dbReference type="GO" id="GO:0006641">
    <property type="term" value="P:triglyceride metabolic process"/>
    <property type="evidence" value="ECO:0007669"/>
    <property type="project" value="UniProtKB-ARBA"/>
</dbReference>
<dbReference type="STRING" id="1447875.A0A2B7WFI8"/>